<dbReference type="EMBL" id="OZ034822">
    <property type="protein sequence ID" value="CAL1414026.1"/>
    <property type="molecule type" value="Genomic_DNA"/>
</dbReference>
<reference evidence="1 2" key="1">
    <citation type="submission" date="2024-04" db="EMBL/GenBank/DDBJ databases">
        <authorList>
            <person name="Fracassetti M."/>
        </authorList>
    </citation>
    <scope>NUCLEOTIDE SEQUENCE [LARGE SCALE GENOMIC DNA]</scope>
</reference>
<proteinExistence type="predicted"/>
<organism evidence="1 2">
    <name type="scientific">Linum trigynum</name>
    <dbReference type="NCBI Taxonomy" id="586398"/>
    <lineage>
        <taxon>Eukaryota</taxon>
        <taxon>Viridiplantae</taxon>
        <taxon>Streptophyta</taxon>
        <taxon>Embryophyta</taxon>
        <taxon>Tracheophyta</taxon>
        <taxon>Spermatophyta</taxon>
        <taxon>Magnoliopsida</taxon>
        <taxon>eudicotyledons</taxon>
        <taxon>Gunneridae</taxon>
        <taxon>Pentapetalae</taxon>
        <taxon>rosids</taxon>
        <taxon>fabids</taxon>
        <taxon>Malpighiales</taxon>
        <taxon>Linaceae</taxon>
        <taxon>Linum</taxon>
    </lineage>
</organism>
<protein>
    <submittedName>
        <fullName evidence="1">Uncharacterized protein</fullName>
    </submittedName>
</protein>
<sequence length="99" mass="11583">MHDFQTSSMSASFIRSDRYRHQIFLEDSGFAKKAIKLDEIDESGLAMGERCILIDWETMESKDPKLKEMDGNGTISFSQPERNLWTKLRRVVRHARFVD</sequence>
<accession>A0AAV2GTD5</accession>
<keyword evidence="2" id="KW-1185">Reference proteome</keyword>
<gene>
    <name evidence="1" type="ORF">LTRI10_LOCUS53214</name>
</gene>
<dbReference type="AlphaFoldDB" id="A0AAV2GTD5"/>
<evidence type="ECO:0000313" key="1">
    <source>
        <dbReference type="EMBL" id="CAL1414026.1"/>
    </source>
</evidence>
<name>A0AAV2GTD5_9ROSI</name>
<dbReference type="Proteomes" id="UP001497516">
    <property type="component" value="Chromosome 9"/>
</dbReference>
<evidence type="ECO:0000313" key="2">
    <source>
        <dbReference type="Proteomes" id="UP001497516"/>
    </source>
</evidence>